<gene>
    <name evidence="5" type="primary">truB</name>
    <name evidence="7" type="ORF">K668_01235</name>
</gene>
<keyword evidence="4 5" id="KW-0413">Isomerase</keyword>
<organism evidence="7 8">
    <name type="scientific">Mycoplasmopsis bovis CQ-W70</name>
    <dbReference type="NCBI Taxonomy" id="1316930"/>
    <lineage>
        <taxon>Bacteria</taxon>
        <taxon>Bacillati</taxon>
        <taxon>Mycoplasmatota</taxon>
        <taxon>Mycoplasmoidales</taxon>
        <taxon>Metamycoplasmataceae</taxon>
        <taxon>Mycoplasmopsis</taxon>
    </lineage>
</organism>
<feature type="domain" description="Pseudouridine synthase II N-terminal" evidence="6">
    <location>
        <begin position="26"/>
        <end position="170"/>
    </location>
</feature>
<dbReference type="GO" id="GO:0003723">
    <property type="term" value="F:RNA binding"/>
    <property type="evidence" value="ECO:0007669"/>
    <property type="project" value="InterPro"/>
</dbReference>
<dbReference type="HAMAP" id="MF_01080">
    <property type="entry name" value="TruB_bact"/>
    <property type="match status" value="1"/>
</dbReference>
<keyword evidence="3 5" id="KW-0819">tRNA processing</keyword>
<dbReference type="PANTHER" id="PTHR13767">
    <property type="entry name" value="TRNA-PSEUDOURIDINE SYNTHASE"/>
    <property type="match status" value="1"/>
</dbReference>
<dbReference type="KEGG" id="mbq:K668_01235"/>
<evidence type="ECO:0000313" key="8">
    <source>
        <dbReference type="Proteomes" id="UP000027182"/>
    </source>
</evidence>
<name>A0A059Y3R5_MYCBV</name>
<dbReference type="RefSeq" id="WP_013456468.1">
    <property type="nucleotide sequence ID" value="NZ_CP005933.1"/>
</dbReference>
<feature type="active site" description="Nucleophile" evidence="5">
    <location>
        <position position="36"/>
    </location>
</feature>
<dbReference type="Proteomes" id="UP000027182">
    <property type="component" value="Chromosome"/>
</dbReference>
<evidence type="ECO:0000256" key="5">
    <source>
        <dbReference type="HAMAP-Rule" id="MF_01080"/>
    </source>
</evidence>
<dbReference type="Gene3D" id="3.30.2350.10">
    <property type="entry name" value="Pseudouridine synthase"/>
    <property type="match status" value="1"/>
</dbReference>
<sequence length="288" mass="32336">MFYLLNKPKGHSSFAIINSFAKENMIKKIGHTGTLDPLASGLLLVATDDDTKLIPYIKHNNKSYVATIQFGKQTDTYDSEGIVINSSEYKLTNNNVLKVCKWLESQTEQIPPSFSAKKINGIRSYNLARSGKEVKLQKQPIKVFSAKIISFNIEKQQLVIYVDVSKGTYIRSLVNDLGLYLNTYAYMTELDRVKIGNLDISLLNGNGFVAISDNHLFSIPHYEPSIAEINKLKNGISIINNKNIANGDYILKTKQINWGIISVDNEIVKVKKLFGKRINEIEKGVSDD</sequence>
<dbReference type="Pfam" id="PF01509">
    <property type="entry name" value="TruB_N"/>
    <property type="match status" value="1"/>
</dbReference>
<comment type="similarity">
    <text evidence="2 5">Belongs to the pseudouridine synthase TruB family. Type 1 subfamily.</text>
</comment>
<evidence type="ECO:0000313" key="7">
    <source>
        <dbReference type="EMBL" id="AIA33833.1"/>
    </source>
</evidence>
<evidence type="ECO:0000256" key="4">
    <source>
        <dbReference type="ARBA" id="ARBA00023235"/>
    </source>
</evidence>
<dbReference type="HOGENOM" id="CLU_032087_0_2_14"/>
<dbReference type="EMBL" id="CP005933">
    <property type="protein sequence ID" value="AIA33833.1"/>
    <property type="molecule type" value="Genomic_DNA"/>
</dbReference>
<dbReference type="NCBIfam" id="TIGR00431">
    <property type="entry name" value="TruB"/>
    <property type="match status" value="1"/>
</dbReference>
<dbReference type="InterPro" id="IPR020103">
    <property type="entry name" value="PsdUridine_synth_cat_dom_sf"/>
</dbReference>
<evidence type="ECO:0000259" key="6">
    <source>
        <dbReference type="Pfam" id="PF01509"/>
    </source>
</evidence>
<dbReference type="PANTHER" id="PTHR13767:SF2">
    <property type="entry name" value="PSEUDOURIDYLATE SYNTHASE TRUB1"/>
    <property type="match status" value="1"/>
</dbReference>
<dbReference type="SUPFAM" id="SSF55120">
    <property type="entry name" value="Pseudouridine synthase"/>
    <property type="match status" value="1"/>
</dbReference>
<dbReference type="InterPro" id="IPR014780">
    <property type="entry name" value="tRNA_psdUridine_synth_TruB"/>
</dbReference>
<dbReference type="GO" id="GO:0031119">
    <property type="term" value="P:tRNA pseudouridine synthesis"/>
    <property type="evidence" value="ECO:0007669"/>
    <property type="project" value="UniProtKB-UniRule"/>
</dbReference>
<protein>
    <recommendedName>
        <fullName evidence="5">tRNA pseudouridine synthase B</fullName>
        <ecNumber evidence="5">5.4.99.25</ecNumber>
    </recommendedName>
    <alternativeName>
        <fullName evidence="5">tRNA pseudouridine(55) synthase</fullName>
        <shortName evidence="5">Psi55 synthase</shortName>
    </alternativeName>
    <alternativeName>
        <fullName evidence="5">tRNA pseudouridylate synthase</fullName>
    </alternativeName>
    <alternativeName>
        <fullName evidence="5">tRNA-uridine isomerase</fullName>
    </alternativeName>
</protein>
<evidence type="ECO:0000256" key="2">
    <source>
        <dbReference type="ARBA" id="ARBA00005642"/>
    </source>
</evidence>
<dbReference type="CDD" id="cd02573">
    <property type="entry name" value="PseudoU_synth_EcTruB"/>
    <property type="match status" value="1"/>
</dbReference>
<reference evidence="7 8" key="1">
    <citation type="submission" date="2013-04" db="EMBL/GenBank/DDBJ databases">
        <authorList>
            <person name="Lin L."/>
            <person name="Zeng Z."/>
            <person name="Xie J."/>
            <person name="Luo L."/>
            <person name="Yang Z."/>
            <person name="Liang W."/>
            <person name="Lin H."/>
            <person name="Dong C."/>
            <person name="Sun Y."/>
        </authorList>
    </citation>
    <scope>NUCLEOTIDE SEQUENCE [LARGE SCALE GENOMIC DNA]</scope>
    <source>
        <strain evidence="7 8">CQ-W70</strain>
    </source>
</reference>
<comment type="catalytic activity">
    <reaction evidence="1 5">
        <text>uridine(55) in tRNA = pseudouridine(55) in tRNA</text>
        <dbReference type="Rhea" id="RHEA:42532"/>
        <dbReference type="Rhea" id="RHEA-COMP:10101"/>
        <dbReference type="Rhea" id="RHEA-COMP:10102"/>
        <dbReference type="ChEBI" id="CHEBI:65314"/>
        <dbReference type="ChEBI" id="CHEBI:65315"/>
        <dbReference type="EC" id="5.4.99.25"/>
    </reaction>
</comment>
<dbReference type="GO" id="GO:0160148">
    <property type="term" value="F:tRNA pseudouridine(55) synthase activity"/>
    <property type="evidence" value="ECO:0007669"/>
    <property type="project" value="UniProtKB-EC"/>
</dbReference>
<proteinExistence type="inferred from homology"/>
<dbReference type="EC" id="5.4.99.25" evidence="5"/>
<evidence type="ECO:0000256" key="3">
    <source>
        <dbReference type="ARBA" id="ARBA00022694"/>
    </source>
</evidence>
<dbReference type="PATRIC" id="fig|1316930.3.peg.257"/>
<accession>A0A059Y3R5</accession>
<dbReference type="GeneID" id="31507940"/>
<dbReference type="GO" id="GO:1990481">
    <property type="term" value="P:mRNA pseudouridine synthesis"/>
    <property type="evidence" value="ECO:0007669"/>
    <property type="project" value="TreeGrafter"/>
</dbReference>
<comment type="function">
    <text evidence="5">Responsible for synthesis of pseudouridine from uracil-55 in the psi GC loop of transfer RNAs.</text>
</comment>
<dbReference type="AlphaFoldDB" id="A0A059Y3R5"/>
<dbReference type="InterPro" id="IPR002501">
    <property type="entry name" value="PsdUridine_synth_N"/>
</dbReference>
<evidence type="ECO:0000256" key="1">
    <source>
        <dbReference type="ARBA" id="ARBA00000385"/>
    </source>
</evidence>